<dbReference type="Pfam" id="PF06271">
    <property type="entry name" value="RDD"/>
    <property type="match status" value="1"/>
</dbReference>
<dbReference type="PANTHER" id="PTHR36115">
    <property type="entry name" value="PROLINE-RICH ANTIGEN HOMOLOG-RELATED"/>
    <property type="match status" value="1"/>
</dbReference>
<feature type="transmembrane region" description="Helical" evidence="6">
    <location>
        <begin position="52"/>
        <end position="73"/>
    </location>
</feature>
<dbReference type="InterPro" id="IPR051791">
    <property type="entry name" value="Pra-immunoreactive"/>
</dbReference>
<evidence type="ECO:0000256" key="1">
    <source>
        <dbReference type="ARBA" id="ARBA00004651"/>
    </source>
</evidence>
<evidence type="ECO:0000256" key="3">
    <source>
        <dbReference type="ARBA" id="ARBA00022692"/>
    </source>
</evidence>
<evidence type="ECO:0000256" key="6">
    <source>
        <dbReference type="SAM" id="Phobius"/>
    </source>
</evidence>
<protein>
    <submittedName>
        <fullName evidence="8">Serine/threonine protein kinase</fullName>
    </submittedName>
</protein>
<keyword evidence="3 6" id="KW-0812">Transmembrane</keyword>
<dbReference type="AlphaFoldDB" id="A0A2Y8ZW63"/>
<dbReference type="EMBL" id="UETB01000001">
    <property type="protein sequence ID" value="SSA36571.1"/>
    <property type="molecule type" value="Genomic_DNA"/>
</dbReference>
<sequence length="150" mass="16386">MADVRPGLAPWEVRVFASWFDLVVVGLPALVPLGYALATAQPRGPGSDASDLTPAGIVAAWVAILLYLGIWSWNRYVRTARTGQSWGKRRRGITVRTVTGEVPSAGRLVARDLAHVLDVLPLFLGLLWPSWDRRRQTFADKIVGTVVTVA</sequence>
<evidence type="ECO:0000256" key="5">
    <source>
        <dbReference type="ARBA" id="ARBA00023136"/>
    </source>
</evidence>
<dbReference type="GO" id="GO:0004674">
    <property type="term" value="F:protein serine/threonine kinase activity"/>
    <property type="evidence" value="ECO:0007669"/>
    <property type="project" value="UniProtKB-KW"/>
</dbReference>
<keyword evidence="2" id="KW-1003">Cell membrane</keyword>
<comment type="subcellular location">
    <subcellularLocation>
        <location evidence="1">Cell membrane</location>
        <topology evidence="1">Multi-pass membrane protein</topology>
    </subcellularLocation>
</comment>
<proteinExistence type="predicted"/>
<reference evidence="8 9" key="1">
    <citation type="submission" date="2016-10" db="EMBL/GenBank/DDBJ databases">
        <authorList>
            <person name="Cai Z."/>
        </authorList>
    </citation>
    <scope>NUCLEOTIDE SEQUENCE [LARGE SCALE GENOMIC DNA]</scope>
    <source>
        <strain evidence="8 9">CGMCC 1.10826</strain>
    </source>
</reference>
<dbReference type="Proteomes" id="UP000250222">
    <property type="component" value="Unassembled WGS sequence"/>
</dbReference>
<dbReference type="InterPro" id="IPR010432">
    <property type="entry name" value="RDD"/>
</dbReference>
<feature type="transmembrane region" description="Helical" evidence="6">
    <location>
        <begin position="16"/>
        <end position="40"/>
    </location>
</feature>
<evidence type="ECO:0000313" key="8">
    <source>
        <dbReference type="EMBL" id="SSA36571.1"/>
    </source>
</evidence>
<evidence type="ECO:0000256" key="2">
    <source>
        <dbReference type="ARBA" id="ARBA00022475"/>
    </source>
</evidence>
<feature type="domain" description="RDD" evidence="7">
    <location>
        <begin position="9"/>
        <end position="143"/>
    </location>
</feature>
<keyword evidence="5 6" id="KW-0472">Membrane</keyword>
<keyword evidence="8" id="KW-0723">Serine/threonine-protein kinase</keyword>
<evidence type="ECO:0000256" key="4">
    <source>
        <dbReference type="ARBA" id="ARBA00022989"/>
    </source>
</evidence>
<organism evidence="8 9">
    <name type="scientific">Georgenia satyanarayanai</name>
    <dbReference type="NCBI Taxonomy" id="860221"/>
    <lineage>
        <taxon>Bacteria</taxon>
        <taxon>Bacillati</taxon>
        <taxon>Actinomycetota</taxon>
        <taxon>Actinomycetes</taxon>
        <taxon>Micrococcales</taxon>
        <taxon>Bogoriellaceae</taxon>
        <taxon>Georgenia</taxon>
    </lineage>
</organism>
<evidence type="ECO:0000313" key="9">
    <source>
        <dbReference type="Proteomes" id="UP000250222"/>
    </source>
</evidence>
<dbReference type="GO" id="GO:0005886">
    <property type="term" value="C:plasma membrane"/>
    <property type="evidence" value="ECO:0007669"/>
    <property type="project" value="UniProtKB-SubCell"/>
</dbReference>
<name>A0A2Y8ZW63_9MICO</name>
<evidence type="ECO:0000259" key="7">
    <source>
        <dbReference type="Pfam" id="PF06271"/>
    </source>
</evidence>
<accession>A0A2Y8ZW63</accession>
<keyword evidence="8" id="KW-0808">Transferase</keyword>
<keyword evidence="8" id="KW-0418">Kinase</keyword>
<keyword evidence="9" id="KW-1185">Reference proteome</keyword>
<dbReference type="PANTHER" id="PTHR36115:SF6">
    <property type="entry name" value="PROLINE-RICH ANTIGEN HOMOLOG"/>
    <property type="match status" value="1"/>
</dbReference>
<gene>
    <name evidence="8" type="ORF">SAMN05216184_101235</name>
</gene>
<keyword evidence="4 6" id="KW-1133">Transmembrane helix</keyword>